<accession>A0A0R2HAJ5</accession>
<dbReference type="Pfam" id="PF16069">
    <property type="entry name" value="DUF4811"/>
    <property type="match status" value="1"/>
</dbReference>
<dbReference type="RefSeq" id="WP_057744263.1">
    <property type="nucleotide sequence ID" value="NZ_BJLU01000003.1"/>
</dbReference>
<protein>
    <submittedName>
        <fullName evidence="1">Uncharacterized protein</fullName>
    </submittedName>
</protein>
<gene>
    <name evidence="1" type="ORF">IV50_GL000386</name>
</gene>
<dbReference type="Proteomes" id="UP000051992">
    <property type="component" value="Unassembled WGS sequence"/>
</dbReference>
<reference evidence="1 2" key="1">
    <citation type="journal article" date="2015" name="Genome Announc.">
        <title>Expanding the biotechnology potential of lactobacilli through comparative genomics of 213 strains and associated genera.</title>
        <authorList>
            <person name="Sun Z."/>
            <person name="Harris H.M."/>
            <person name="McCann A."/>
            <person name="Guo C."/>
            <person name="Argimon S."/>
            <person name="Zhang W."/>
            <person name="Yang X."/>
            <person name="Jeffery I.B."/>
            <person name="Cooney J.C."/>
            <person name="Kagawa T.F."/>
            <person name="Liu W."/>
            <person name="Song Y."/>
            <person name="Salvetti E."/>
            <person name="Wrobel A."/>
            <person name="Rasinkangas P."/>
            <person name="Parkhill J."/>
            <person name="Rea M.C."/>
            <person name="O'Sullivan O."/>
            <person name="Ritari J."/>
            <person name="Douillard F.P."/>
            <person name="Paul Ross R."/>
            <person name="Yang R."/>
            <person name="Briner A.E."/>
            <person name="Felis G.E."/>
            <person name="de Vos W.M."/>
            <person name="Barrangou R."/>
            <person name="Klaenhammer T.R."/>
            <person name="Caufield P.W."/>
            <person name="Cui Y."/>
            <person name="Zhang H."/>
            <person name="O'Toole P.W."/>
        </authorList>
    </citation>
    <scope>NUCLEOTIDE SEQUENCE [LARGE SCALE GENOMIC DNA]</scope>
    <source>
        <strain evidence="1 2">DSM 20410</strain>
    </source>
</reference>
<name>A0A0R2HAJ5_WEIVI</name>
<dbReference type="AlphaFoldDB" id="A0A0R2HAJ5"/>
<keyword evidence="2" id="KW-1185">Reference proteome</keyword>
<organism evidence="1 2">
    <name type="scientific">Weissella viridescens</name>
    <name type="common">Lactobacillus viridescens</name>
    <dbReference type="NCBI Taxonomy" id="1629"/>
    <lineage>
        <taxon>Bacteria</taxon>
        <taxon>Bacillati</taxon>
        <taxon>Bacillota</taxon>
        <taxon>Bacilli</taxon>
        <taxon>Lactobacillales</taxon>
        <taxon>Lactobacillaceae</taxon>
        <taxon>Weissella</taxon>
    </lineage>
</organism>
<comment type="caution">
    <text evidence="1">The sequence shown here is derived from an EMBL/GenBank/DDBJ whole genome shotgun (WGS) entry which is preliminary data.</text>
</comment>
<evidence type="ECO:0000313" key="2">
    <source>
        <dbReference type="Proteomes" id="UP000051992"/>
    </source>
</evidence>
<dbReference type="OrthoDB" id="2300097at2"/>
<sequence length="250" mass="27817">MIIVLLLLFVVLTFVSWIYIKPVILRAIAGTISLILLMASVWAMTVNFTDHFGMKKVTTTQTTQIYTAGDTASPANMLLAQEIGNKSNNYVMIYRNKANDKEPVAHNKPDTKHIVEAVKKTATYQTTSGSQATAETTTTRWRFKNDFYKMLFGVSDQQNQLIKQHTVVRVPDKTWAVLSPDQAKTLGAKQKQMPVQAQQAQQMQMKQGVQAKMMAYMQAHPTASAAEQKAQANAFAAELTTSAIKQQVSK</sequence>
<dbReference type="PATRIC" id="fig|1629.5.peg.390"/>
<proteinExistence type="predicted"/>
<evidence type="ECO:0000313" key="1">
    <source>
        <dbReference type="EMBL" id="KRN47116.1"/>
    </source>
</evidence>
<dbReference type="InterPro" id="IPR032083">
    <property type="entry name" value="DUF4811"/>
</dbReference>
<dbReference type="EMBL" id="JQBM01000001">
    <property type="protein sequence ID" value="KRN47116.1"/>
    <property type="molecule type" value="Genomic_DNA"/>
</dbReference>